<dbReference type="EMBL" id="WMEQ01000015">
    <property type="protein sequence ID" value="MYL35271.1"/>
    <property type="molecule type" value="Genomic_DNA"/>
</dbReference>
<protein>
    <submittedName>
        <fullName evidence="1">YfhE family protein</fullName>
    </submittedName>
</protein>
<name>A0A6I5A4L4_9BACI</name>
<reference evidence="1 2" key="1">
    <citation type="submission" date="2019-11" db="EMBL/GenBank/DDBJ databases">
        <title>Genome sequences of 17 halophilic strains isolated from different environments.</title>
        <authorList>
            <person name="Furrow R.E."/>
        </authorList>
    </citation>
    <scope>NUCLEOTIDE SEQUENCE [LARGE SCALE GENOMIC DNA]</scope>
    <source>
        <strain evidence="1 2">22514_16_FS</strain>
    </source>
</reference>
<sequence>MKSKARVAKERRSKLSKAQEVNYLQDFKRANKIVANTRQK</sequence>
<gene>
    <name evidence="1" type="ORF">GLW05_16965</name>
</gene>
<organism evidence="1 2">
    <name type="scientific">Pontibacillus yanchengensis</name>
    <dbReference type="NCBI Taxonomy" id="462910"/>
    <lineage>
        <taxon>Bacteria</taxon>
        <taxon>Bacillati</taxon>
        <taxon>Bacillota</taxon>
        <taxon>Bacilli</taxon>
        <taxon>Bacillales</taxon>
        <taxon>Bacillaceae</taxon>
        <taxon>Pontibacillus</taxon>
    </lineage>
</organism>
<proteinExistence type="predicted"/>
<dbReference type="Proteomes" id="UP000468638">
    <property type="component" value="Unassembled WGS sequence"/>
</dbReference>
<evidence type="ECO:0000313" key="2">
    <source>
        <dbReference type="Proteomes" id="UP000468638"/>
    </source>
</evidence>
<dbReference type="Pfam" id="PF14152">
    <property type="entry name" value="YfhE"/>
    <property type="match status" value="1"/>
</dbReference>
<dbReference type="OrthoDB" id="2973606at2"/>
<evidence type="ECO:0000313" key="1">
    <source>
        <dbReference type="EMBL" id="MYL35271.1"/>
    </source>
</evidence>
<dbReference type="AlphaFoldDB" id="A0A6I5A4L4"/>
<dbReference type="InterPro" id="IPR025437">
    <property type="entry name" value="YfhE-like"/>
</dbReference>
<comment type="caution">
    <text evidence="1">The sequence shown here is derived from an EMBL/GenBank/DDBJ whole genome shotgun (WGS) entry which is preliminary data.</text>
</comment>
<accession>A0A6I5A4L4</accession>
<dbReference type="RefSeq" id="WP_160849662.1">
    <property type="nucleotide sequence ID" value="NZ_WMEQ01000015.1"/>
</dbReference>